<comment type="caution">
    <text evidence="1">The sequence shown here is derived from an EMBL/GenBank/DDBJ whole genome shotgun (WGS) entry which is preliminary data.</text>
</comment>
<keyword evidence="2" id="KW-1185">Reference proteome</keyword>
<name>A0AAD7YG58_MYTSE</name>
<gene>
    <name evidence="1" type="ORF">PYW07_002905</name>
</gene>
<dbReference type="EMBL" id="JARGEI010000019">
    <property type="protein sequence ID" value="KAJ8714680.1"/>
    <property type="molecule type" value="Genomic_DNA"/>
</dbReference>
<evidence type="ECO:0000313" key="1">
    <source>
        <dbReference type="EMBL" id="KAJ8714680.1"/>
    </source>
</evidence>
<protein>
    <submittedName>
        <fullName evidence="1">Uncharacterized protein</fullName>
    </submittedName>
</protein>
<reference evidence="1" key="1">
    <citation type="submission" date="2023-03" db="EMBL/GenBank/DDBJ databases">
        <title>Chromosome-level genomes of two armyworms, Mythimna separata and Mythimna loreyi, provide insights into the biosynthesis and reception of sex pheromones.</title>
        <authorList>
            <person name="Zhao H."/>
        </authorList>
    </citation>
    <scope>NUCLEOTIDE SEQUENCE</scope>
    <source>
        <strain evidence="1">BeijingLab</strain>
        <tissue evidence="1">Pupa</tissue>
    </source>
</reference>
<organism evidence="1 2">
    <name type="scientific">Mythimna separata</name>
    <name type="common">Oriental armyworm</name>
    <name type="synonym">Pseudaletia separata</name>
    <dbReference type="NCBI Taxonomy" id="271217"/>
    <lineage>
        <taxon>Eukaryota</taxon>
        <taxon>Metazoa</taxon>
        <taxon>Ecdysozoa</taxon>
        <taxon>Arthropoda</taxon>
        <taxon>Hexapoda</taxon>
        <taxon>Insecta</taxon>
        <taxon>Pterygota</taxon>
        <taxon>Neoptera</taxon>
        <taxon>Endopterygota</taxon>
        <taxon>Lepidoptera</taxon>
        <taxon>Glossata</taxon>
        <taxon>Ditrysia</taxon>
        <taxon>Noctuoidea</taxon>
        <taxon>Noctuidae</taxon>
        <taxon>Noctuinae</taxon>
        <taxon>Hadenini</taxon>
        <taxon>Mythimna</taxon>
    </lineage>
</organism>
<evidence type="ECO:0000313" key="2">
    <source>
        <dbReference type="Proteomes" id="UP001231518"/>
    </source>
</evidence>
<dbReference type="Proteomes" id="UP001231518">
    <property type="component" value="Chromosome 13"/>
</dbReference>
<accession>A0AAD7YG58</accession>
<dbReference type="AlphaFoldDB" id="A0AAD7YG58"/>
<proteinExistence type="predicted"/>
<sequence>MFPMAFNGIVEVLVYMETNSSSHSQIIVLANQYESSGHHPNRGAVGLTSGAEDYVNGWHTLSMAISGLGTSMGYISIMGMKSPNSTVLIDSFRYIPPGMDASECQLYEDLPGVDDD</sequence>